<dbReference type="KEGG" id="wct:WS74_0673"/>
<dbReference type="Proteomes" id="UP000029079">
    <property type="component" value="Chromosome"/>
</dbReference>
<dbReference type="AlphaFoldDB" id="A0A088GGZ1"/>
<sequence length="92" mass="10237">MKNDVLEQLKRNEGKYDGLTIKAGLEIFLLHINNNTESGNVDIEILRNDELEATIFDAYPQNIGTQSISSISDTFATVNEKIATAIMDVVHN</sequence>
<dbReference type="STRING" id="759620.WS105_0733"/>
<evidence type="ECO:0000313" key="1">
    <source>
        <dbReference type="EMBL" id="AIM62925.1"/>
    </source>
</evidence>
<organism evidence="1 2">
    <name type="scientific">Weissella ceti</name>
    <dbReference type="NCBI Taxonomy" id="759620"/>
    <lineage>
        <taxon>Bacteria</taxon>
        <taxon>Bacillati</taxon>
        <taxon>Bacillota</taxon>
        <taxon>Bacilli</taxon>
        <taxon>Lactobacillales</taxon>
        <taxon>Lactobacillaceae</taxon>
        <taxon>Weissella</taxon>
    </lineage>
</organism>
<name>A0A088GGZ1_9LACO</name>
<proteinExistence type="predicted"/>
<accession>A0A088GGZ1</accession>
<reference evidence="1 2" key="1">
    <citation type="journal article" date="2014" name="Genome Announc.">
        <title>Complete Genome Sequences of Fish Pathogenic Weissella ceti Strains WS74 and WS105.</title>
        <authorList>
            <person name="Figueiredo H.C."/>
            <person name="Leal C.A."/>
            <person name="Dorella F.A."/>
            <person name="Carvalho A.F."/>
            <person name="Soares S.C."/>
            <person name="Pereira F.L."/>
            <person name="Azevedo V.A."/>
        </authorList>
    </citation>
    <scope>NUCLEOTIDE SEQUENCE [LARGE SCALE GENOMIC DNA]</scope>
    <source>
        <strain evidence="1 2">WS74</strain>
    </source>
</reference>
<dbReference type="EMBL" id="CP009223">
    <property type="protein sequence ID" value="AIM62925.1"/>
    <property type="molecule type" value="Genomic_DNA"/>
</dbReference>
<evidence type="ECO:0000313" key="2">
    <source>
        <dbReference type="Proteomes" id="UP000029079"/>
    </source>
</evidence>
<dbReference type="RefSeq" id="WP_009765235.1">
    <property type="nucleotide sequence ID" value="NZ_CP009223.1"/>
</dbReference>
<dbReference type="PATRIC" id="fig|759620.7.peg.697"/>
<reference evidence="2" key="2">
    <citation type="submission" date="2014-08" db="EMBL/GenBank/DDBJ databases">
        <title>Complete genome of Weissella ceti strain WS74 isolated from diseased rainbow trout in Brazil.</title>
        <authorList>
            <person name="Figueiredo H.C.P."/>
            <person name="Leal C.A.G."/>
            <person name="Pereira F.L."/>
            <person name="Soares S.C."/>
            <person name="Dorella F.A."/>
            <person name="Carvalho A.F."/>
            <person name="Azevedo V.A.C."/>
        </authorList>
    </citation>
    <scope>NUCLEOTIDE SEQUENCE [LARGE SCALE GENOMIC DNA]</scope>
    <source>
        <strain evidence="2">WS74</strain>
    </source>
</reference>
<protein>
    <submittedName>
        <fullName evidence="1">Uncharacterized protein</fullName>
    </submittedName>
</protein>
<keyword evidence="2" id="KW-1185">Reference proteome</keyword>
<dbReference type="KEGG" id="wci:WS105_0733"/>
<gene>
    <name evidence="1" type="ORF">WS74_0673</name>
</gene>